<dbReference type="Proteomes" id="UP000004348">
    <property type="component" value="Chromosome"/>
</dbReference>
<evidence type="ECO:0000313" key="2">
    <source>
        <dbReference type="EMBL" id="EGG42003.1"/>
    </source>
</evidence>
<proteinExistence type="predicted"/>
<name>F3KKV4_9ARCH</name>
<dbReference type="EMBL" id="AEGP01000042">
    <property type="protein sequence ID" value="EGG42003.1"/>
    <property type="molecule type" value="Genomic_DNA"/>
</dbReference>
<dbReference type="AlphaFoldDB" id="F3KKV4"/>
<evidence type="ECO:0000256" key="1">
    <source>
        <dbReference type="SAM" id="MobiDB-lite"/>
    </source>
</evidence>
<reference evidence="2" key="1">
    <citation type="journal article" date="2011" name="PLoS ONE">
        <title>Genome of a low-salinity ammonia-oxidizing archaeon determined by single-cell and metagenomic analysis.</title>
        <authorList>
            <person name="Blainey P.C."/>
            <person name="Mosier A.C."/>
            <person name="Potanina A."/>
            <person name="Francis C.A."/>
            <person name="Quake S.R."/>
        </authorList>
    </citation>
    <scope>NUCLEOTIDE SEQUENCE [LARGE SCALE GENOMIC DNA]</scope>
    <source>
        <strain evidence="2">SFB1</strain>
    </source>
</reference>
<dbReference type="HOGENOM" id="CLU_1313080_0_0_2"/>
<gene>
    <name evidence="2" type="ORF">Nlim_1128</name>
</gene>
<protein>
    <submittedName>
        <fullName evidence="2">Uncharacterized protein</fullName>
    </submittedName>
</protein>
<comment type="caution">
    <text evidence="2">The sequence shown here is derived from an EMBL/GenBank/DDBJ whole genome shotgun (WGS) entry which is preliminary data.</text>
</comment>
<feature type="region of interest" description="Disordered" evidence="1">
    <location>
        <begin position="165"/>
        <end position="209"/>
    </location>
</feature>
<accession>F3KKV4</accession>
<organism evidence="2">
    <name type="scientific">Candidatus Nitrosarchaeum limnium SFB1</name>
    <dbReference type="NCBI Taxonomy" id="886738"/>
    <lineage>
        <taxon>Archaea</taxon>
        <taxon>Nitrososphaerota</taxon>
        <taxon>Nitrososphaeria</taxon>
        <taxon>Nitrosopumilales</taxon>
        <taxon>Nitrosopumilaceae</taxon>
        <taxon>Nitrosarchaeum</taxon>
    </lineage>
</organism>
<sequence>MTRTIHLMSIFVVAGILIGSLSVSSSVFATYDKEGHTDQSGQSSSNANLYVNSLSFDFSDISGLDSCDAHPAPCILLNPLDSSDLNEVFIADPALLNTRTLVAVNVNEKDNFPTNSTASEIKDIFEYPECYIVTLAKFNDINGVFIECNKIDDGIIDVTYSFTDPKDDDARDDDHEEDHGDDYKNNHWDNSDKKDSYKDMNYKNSHKDK</sequence>